<comment type="subcellular location">
    <subcellularLocation>
        <location evidence="2 11">Secreted</location>
    </subcellularLocation>
</comment>
<proteinExistence type="inferred from homology"/>
<reference evidence="12" key="1">
    <citation type="submission" date="2011-11" db="EMBL/GenBank/DDBJ databases">
        <title>The Genome Sequence of Fusarium oxysporum Cotton.</title>
        <authorList>
            <consortium name="The Broad Institute Genome Sequencing Platform"/>
            <person name="Ma L.-J."/>
            <person name="Gale L.R."/>
            <person name="Schwartz D.C."/>
            <person name="Zhou S."/>
            <person name="Corby-Kistler H."/>
            <person name="Young S.K."/>
            <person name="Zeng Q."/>
            <person name="Gargeya S."/>
            <person name="Fitzgerald M."/>
            <person name="Haas B."/>
            <person name="Abouelleil A."/>
            <person name="Alvarado L."/>
            <person name="Arachchi H.M."/>
            <person name="Berlin A."/>
            <person name="Brown A."/>
            <person name="Chapman S.B."/>
            <person name="Chen Z."/>
            <person name="Dunbar C."/>
            <person name="Freedman E."/>
            <person name="Gearin G."/>
            <person name="Goldberg J."/>
            <person name="Griggs A."/>
            <person name="Gujja S."/>
            <person name="Heiman D."/>
            <person name="Howarth C."/>
            <person name="Larson L."/>
            <person name="Lui A."/>
            <person name="MacDonald P.J.P."/>
            <person name="Montmayeur A."/>
            <person name="Murphy C."/>
            <person name="Neiman D."/>
            <person name="Pearson M."/>
            <person name="Priest M."/>
            <person name="Roberts A."/>
            <person name="Saif S."/>
            <person name="Shea T."/>
            <person name="Shenoy N."/>
            <person name="Sisk P."/>
            <person name="Stolte C."/>
            <person name="Sykes S."/>
            <person name="Wortman J."/>
            <person name="Nusbaum C."/>
            <person name="Birren B."/>
        </authorList>
    </citation>
    <scope>NUCLEOTIDE SEQUENCE [LARGE SCALE GENOMIC DNA]</scope>
    <source>
        <strain evidence="12">25433</strain>
    </source>
</reference>
<evidence type="ECO:0000256" key="10">
    <source>
        <dbReference type="ARBA" id="ARBA00023145"/>
    </source>
</evidence>
<evidence type="ECO:0000256" key="9">
    <source>
        <dbReference type="ARBA" id="ARBA00023049"/>
    </source>
</evidence>
<dbReference type="GO" id="GO:0005576">
    <property type="term" value="C:extracellular region"/>
    <property type="evidence" value="ECO:0007669"/>
    <property type="project" value="UniProtKB-SubCell"/>
</dbReference>
<keyword evidence="8 11" id="KW-0862">Zinc</keyword>
<gene>
    <name evidence="12" type="ORF">FOTG_18669</name>
</gene>
<keyword evidence="10 11" id="KW-0865">Zymogen</keyword>
<keyword evidence="5 11" id="KW-0645">Protease</keyword>
<dbReference type="Gene3D" id="1.10.390.10">
    <property type="entry name" value="Neutral Protease Domain 2"/>
    <property type="match status" value="1"/>
</dbReference>
<organism evidence="12">
    <name type="scientific">Fusarium oxysporum f. sp. vasinfectum 25433</name>
    <dbReference type="NCBI Taxonomy" id="1089449"/>
    <lineage>
        <taxon>Eukaryota</taxon>
        <taxon>Fungi</taxon>
        <taxon>Dikarya</taxon>
        <taxon>Ascomycota</taxon>
        <taxon>Pezizomycotina</taxon>
        <taxon>Sordariomycetes</taxon>
        <taxon>Hypocreomycetidae</taxon>
        <taxon>Hypocreales</taxon>
        <taxon>Nectriaceae</taxon>
        <taxon>Fusarium</taxon>
        <taxon>Fusarium oxysporum species complex</taxon>
    </lineage>
</organism>
<keyword evidence="4 11" id="KW-0964">Secreted</keyword>
<keyword evidence="9 11" id="KW-0482">Metalloprotease</keyword>
<evidence type="ECO:0000256" key="11">
    <source>
        <dbReference type="RuleBase" id="RU364017"/>
    </source>
</evidence>
<dbReference type="Proteomes" id="UP000030701">
    <property type="component" value="Unassembled WGS sequence"/>
</dbReference>
<keyword evidence="6 11" id="KW-0479">Metal-binding</keyword>
<name>X0KHA4_FUSOX</name>
<dbReference type="MEROPS" id="M36.001"/>
<dbReference type="GO" id="GO:0004222">
    <property type="term" value="F:metalloendopeptidase activity"/>
    <property type="evidence" value="ECO:0007669"/>
    <property type="project" value="InterPro"/>
</dbReference>
<dbReference type="GO" id="GO:0008270">
    <property type="term" value="F:zinc ion binding"/>
    <property type="evidence" value="ECO:0007669"/>
    <property type="project" value="InterPro"/>
</dbReference>
<evidence type="ECO:0000256" key="1">
    <source>
        <dbReference type="ARBA" id="ARBA00001947"/>
    </source>
</evidence>
<dbReference type="InterPro" id="IPR050371">
    <property type="entry name" value="Fungal_virulence_M36"/>
</dbReference>
<dbReference type="InterPro" id="IPR001842">
    <property type="entry name" value="Peptidase_M36"/>
</dbReference>
<evidence type="ECO:0000256" key="7">
    <source>
        <dbReference type="ARBA" id="ARBA00022801"/>
    </source>
</evidence>
<accession>X0KHA4</accession>
<reference evidence="12" key="2">
    <citation type="submission" date="2014-03" db="EMBL/GenBank/DDBJ databases">
        <title>The Genome Annotation of Fusarium oxysporum Cotton.</title>
        <authorList>
            <consortium name="The Broad Institute Genomics Platform"/>
            <person name="Ma L.-J."/>
            <person name="Corby-Kistler H."/>
            <person name="Broz K."/>
            <person name="Gale L.R."/>
            <person name="Jonkers W."/>
            <person name="O'Donnell K."/>
            <person name="Ploetz R."/>
            <person name="Steinberg C."/>
            <person name="Schwartz D.C."/>
            <person name="VanEtten H."/>
            <person name="Zhou S."/>
            <person name="Young S.K."/>
            <person name="Zeng Q."/>
            <person name="Gargeya S."/>
            <person name="Fitzgerald M."/>
            <person name="Abouelleil A."/>
            <person name="Alvarado L."/>
            <person name="Chapman S.B."/>
            <person name="Gainer-Dewar J."/>
            <person name="Goldberg J."/>
            <person name="Griggs A."/>
            <person name="Gujja S."/>
            <person name="Hansen M."/>
            <person name="Howarth C."/>
            <person name="Imamovic A."/>
            <person name="Ireland A."/>
            <person name="Larimer J."/>
            <person name="McCowan C."/>
            <person name="Murphy C."/>
            <person name="Pearson M."/>
            <person name="Poon T.W."/>
            <person name="Priest M."/>
            <person name="Roberts A."/>
            <person name="Saif S."/>
            <person name="Shea T."/>
            <person name="Sykes S."/>
            <person name="Wortman J."/>
            <person name="Nusbaum C."/>
            <person name="Birren B."/>
        </authorList>
    </citation>
    <scope>NUCLEOTIDE SEQUENCE</scope>
    <source>
        <strain evidence="12">25433</strain>
    </source>
</reference>
<dbReference type="HOGENOM" id="CLU_3050383_0_0_1"/>
<dbReference type="InterPro" id="IPR027268">
    <property type="entry name" value="Peptidase_M4/M1_CTD_sf"/>
</dbReference>
<sequence length="54" mass="5726">MVQARDAIIDSDVALTKGANKCELWKGFAKRGLGMGAKYSSTSRTESFALPSGC</sequence>
<evidence type="ECO:0000256" key="8">
    <source>
        <dbReference type="ARBA" id="ARBA00022833"/>
    </source>
</evidence>
<keyword evidence="7 11" id="KW-0378">Hydrolase</keyword>
<dbReference type="PANTHER" id="PTHR33478:SF1">
    <property type="entry name" value="EXTRACELLULAR METALLOPROTEINASE MEP"/>
    <property type="match status" value="1"/>
</dbReference>
<dbReference type="EC" id="3.4.24.-" evidence="11"/>
<dbReference type="PANTHER" id="PTHR33478">
    <property type="entry name" value="EXTRACELLULAR METALLOPROTEINASE MEP"/>
    <property type="match status" value="1"/>
</dbReference>
<protein>
    <recommendedName>
        <fullName evidence="11">Extracellular metalloproteinase</fullName>
        <ecNumber evidence="11">3.4.24.-</ecNumber>
    </recommendedName>
    <alternativeName>
        <fullName evidence="11">Fungalysin</fullName>
    </alternativeName>
</protein>
<dbReference type="AlphaFoldDB" id="X0KHA4"/>
<evidence type="ECO:0000256" key="5">
    <source>
        <dbReference type="ARBA" id="ARBA00022670"/>
    </source>
</evidence>
<comment type="cofactor">
    <cofactor evidence="1 11">
        <name>Zn(2+)</name>
        <dbReference type="ChEBI" id="CHEBI:29105"/>
    </cofactor>
</comment>
<evidence type="ECO:0000256" key="2">
    <source>
        <dbReference type="ARBA" id="ARBA00004613"/>
    </source>
</evidence>
<evidence type="ECO:0000256" key="3">
    <source>
        <dbReference type="ARBA" id="ARBA00006006"/>
    </source>
</evidence>
<dbReference type="EMBL" id="KK035364">
    <property type="protein sequence ID" value="EXM12853.1"/>
    <property type="molecule type" value="Genomic_DNA"/>
</dbReference>
<comment type="similarity">
    <text evidence="3 11">Belongs to the peptidase M36 family.</text>
</comment>
<evidence type="ECO:0000313" key="12">
    <source>
        <dbReference type="EMBL" id="EXM12853.1"/>
    </source>
</evidence>
<dbReference type="GO" id="GO:0006508">
    <property type="term" value="P:proteolysis"/>
    <property type="evidence" value="ECO:0007669"/>
    <property type="project" value="UniProtKB-KW"/>
</dbReference>
<evidence type="ECO:0000256" key="4">
    <source>
        <dbReference type="ARBA" id="ARBA00022525"/>
    </source>
</evidence>
<evidence type="ECO:0000256" key="6">
    <source>
        <dbReference type="ARBA" id="ARBA00022723"/>
    </source>
</evidence>
<dbReference type="Pfam" id="PF02128">
    <property type="entry name" value="Peptidase_M36"/>
    <property type="match status" value="1"/>
</dbReference>